<feature type="compositionally biased region" description="Acidic residues" evidence="8">
    <location>
        <begin position="55"/>
        <end position="73"/>
    </location>
</feature>
<dbReference type="STRING" id="857290.HMPREF9156_00897"/>
<accession>J0DER4</accession>
<keyword evidence="2 7" id="KW-0132">Cell division</keyword>
<protein>
    <recommendedName>
        <fullName evidence="7">Cell division protein CrgA</fullName>
    </recommendedName>
</protein>
<name>J0DER4_9BIFI</name>
<evidence type="ECO:0000256" key="7">
    <source>
        <dbReference type="HAMAP-Rule" id="MF_00631"/>
    </source>
</evidence>
<comment type="similarity">
    <text evidence="7">Belongs to the CrgA family.</text>
</comment>
<feature type="region of interest" description="Disordered" evidence="8">
    <location>
        <begin position="1"/>
        <end position="105"/>
    </location>
</feature>
<reference evidence="9 10" key="1">
    <citation type="submission" date="2012-01" db="EMBL/GenBank/DDBJ databases">
        <title>The Genome Sequence of Scardovia wiggsiae F0424.</title>
        <authorList>
            <consortium name="The Broad Institute Genome Sequencing Platform"/>
            <person name="Earl A."/>
            <person name="Ward D."/>
            <person name="Feldgarden M."/>
            <person name="Gevers D."/>
            <person name="Izard J."/>
            <person name="Ganesan A."/>
            <person name="Baranova O.V."/>
            <person name="Blanton J.M."/>
            <person name="Tanner A.C."/>
            <person name="Mathney J."/>
            <person name="Dewhirst F.E."/>
            <person name="Young S.K."/>
            <person name="Zeng Q."/>
            <person name="Gargeya S."/>
            <person name="Fitzgerald M."/>
            <person name="Haas B."/>
            <person name="Abouelleil A."/>
            <person name="Alvarado L."/>
            <person name="Arachchi H.M."/>
            <person name="Berlin A."/>
            <person name="Chapman S.B."/>
            <person name="Gearin G."/>
            <person name="Goldberg J."/>
            <person name="Griggs A."/>
            <person name="Gujja S."/>
            <person name="Hansen M."/>
            <person name="Heiman D."/>
            <person name="Howarth C."/>
            <person name="Larimer J."/>
            <person name="Lui A."/>
            <person name="MacDonald P.J.P."/>
            <person name="McCowen C."/>
            <person name="Montmayeur A."/>
            <person name="Murphy C."/>
            <person name="Neiman D."/>
            <person name="Pearson M."/>
            <person name="Priest M."/>
            <person name="Roberts A."/>
            <person name="Saif S."/>
            <person name="Shea T."/>
            <person name="Sisk P."/>
            <person name="Stolte C."/>
            <person name="Sykes S."/>
            <person name="Wortman J."/>
            <person name="Nusbaum C."/>
            <person name="Birren B."/>
        </authorList>
    </citation>
    <scope>NUCLEOTIDE SEQUENCE [LARGE SCALE GENOMIC DNA]</scope>
    <source>
        <strain evidence="9 10">F0424</strain>
    </source>
</reference>
<comment type="subcellular location">
    <subcellularLocation>
        <location evidence="7">Cell membrane</location>
        <topology evidence="7">Multi-pass membrane protein</topology>
    </subcellularLocation>
</comment>
<keyword evidence="6 7" id="KW-0131">Cell cycle</keyword>
<dbReference type="GO" id="GO:0051301">
    <property type="term" value="P:cell division"/>
    <property type="evidence" value="ECO:0007669"/>
    <property type="project" value="UniProtKB-UniRule"/>
</dbReference>
<keyword evidence="1 7" id="KW-1003">Cell membrane</keyword>
<evidence type="ECO:0000313" key="9">
    <source>
        <dbReference type="EMBL" id="EJD64778.1"/>
    </source>
</evidence>
<dbReference type="InterPro" id="IPR009619">
    <property type="entry name" value="CrgA"/>
</dbReference>
<dbReference type="eggNOG" id="ENOG5032ZHR">
    <property type="taxonomic scope" value="Bacteria"/>
</dbReference>
<keyword evidence="4 7" id="KW-1133">Transmembrane helix</keyword>
<dbReference type="RefSeq" id="WP_007147961.1">
    <property type="nucleotide sequence ID" value="NZ_AKCI01000001.1"/>
</dbReference>
<comment type="caution">
    <text evidence="9">The sequence shown here is derived from an EMBL/GenBank/DDBJ whole genome shotgun (WGS) entry which is preliminary data.</text>
</comment>
<sequence length="211" mass="22881">MTDANSDNIVEDKETAEAIEEAGSSADNGDAHNADGSSDAADRRSADSDTAGGDAETETAEDKDEGSGDETDGSDTGTDTDNGSGSKKTRGLFGRGKKKGYEFKPENPEAVEAAMKRLEDGMNSDNMTPQMERIAKRQEDETRRVEKAIENTKSNPAWLVPLFSILLILGLLWVVVFYLTHQYPIPAIGNWNLAVGAGISFIGFILLMWWE</sequence>
<keyword evidence="3 7" id="KW-0812">Transmembrane</keyword>
<dbReference type="EMBL" id="AGZS01000004">
    <property type="protein sequence ID" value="EJD64778.1"/>
    <property type="molecule type" value="Genomic_DNA"/>
</dbReference>
<dbReference type="HAMAP" id="MF_00631">
    <property type="entry name" value="CrgA"/>
    <property type="match status" value="1"/>
</dbReference>
<evidence type="ECO:0000313" key="10">
    <source>
        <dbReference type="Proteomes" id="UP000006415"/>
    </source>
</evidence>
<comment type="function">
    <text evidence="7">Involved in cell division.</text>
</comment>
<dbReference type="Proteomes" id="UP000006415">
    <property type="component" value="Unassembled WGS sequence"/>
</dbReference>
<dbReference type="OrthoDB" id="5189646at2"/>
<feature type="transmembrane region" description="Helical" evidence="7">
    <location>
        <begin position="191"/>
        <end position="210"/>
    </location>
</feature>
<dbReference type="HOGENOM" id="CLU_109805_0_0_11"/>
<evidence type="ECO:0000256" key="4">
    <source>
        <dbReference type="ARBA" id="ARBA00022989"/>
    </source>
</evidence>
<evidence type="ECO:0000256" key="6">
    <source>
        <dbReference type="ARBA" id="ARBA00023306"/>
    </source>
</evidence>
<feature type="compositionally biased region" description="Low complexity" evidence="8">
    <location>
        <begin position="74"/>
        <end position="86"/>
    </location>
</feature>
<keyword evidence="10" id="KW-1185">Reference proteome</keyword>
<proteinExistence type="inferred from homology"/>
<evidence type="ECO:0000256" key="2">
    <source>
        <dbReference type="ARBA" id="ARBA00022618"/>
    </source>
</evidence>
<keyword evidence="5 7" id="KW-0472">Membrane</keyword>
<dbReference type="GO" id="GO:0005886">
    <property type="term" value="C:plasma membrane"/>
    <property type="evidence" value="ECO:0007669"/>
    <property type="project" value="UniProtKB-SubCell"/>
</dbReference>
<evidence type="ECO:0000256" key="5">
    <source>
        <dbReference type="ARBA" id="ARBA00023136"/>
    </source>
</evidence>
<evidence type="ECO:0000256" key="3">
    <source>
        <dbReference type="ARBA" id="ARBA00022692"/>
    </source>
</evidence>
<evidence type="ECO:0000256" key="8">
    <source>
        <dbReference type="SAM" id="MobiDB-lite"/>
    </source>
</evidence>
<dbReference type="Pfam" id="PF06781">
    <property type="entry name" value="CrgA"/>
    <property type="match status" value="1"/>
</dbReference>
<organism evidence="9 10">
    <name type="scientific">Scardovia wiggsiae F0424</name>
    <dbReference type="NCBI Taxonomy" id="857290"/>
    <lineage>
        <taxon>Bacteria</taxon>
        <taxon>Bacillati</taxon>
        <taxon>Actinomycetota</taxon>
        <taxon>Actinomycetes</taxon>
        <taxon>Bifidobacteriales</taxon>
        <taxon>Bifidobacteriaceae</taxon>
        <taxon>Scardovia</taxon>
    </lineage>
</organism>
<dbReference type="AlphaFoldDB" id="J0DER4"/>
<feature type="compositionally biased region" description="Basic residues" evidence="8">
    <location>
        <begin position="87"/>
        <end position="98"/>
    </location>
</feature>
<feature type="transmembrane region" description="Helical" evidence="7">
    <location>
        <begin position="158"/>
        <end position="179"/>
    </location>
</feature>
<gene>
    <name evidence="7" type="primary">crgA</name>
    <name evidence="9" type="ORF">HMPREF9156_00897</name>
</gene>
<evidence type="ECO:0000256" key="1">
    <source>
        <dbReference type="ARBA" id="ARBA00022475"/>
    </source>
</evidence>